<evidence type="ECO:0000256" key="3">
    <source>
        <dbReference type="ARBA" id="ARBA00010108"/>
    </source>
</evidence>
<dbReference type="GO" id="GO:0008531">
    <property type="term" value="F:riboflavin kinase activity"/>
    <property type="evidence" value="ECO:0007669"/>
    <property type="project" value="UniProtKB-EC"/>
</dbReference>
<evidence type="ECO:0000259" key="13">
    <source>
        <dbReference type="SMART" id="SM00904"/>
    </source>
</evidence>
<evidence type="ECO:0000313" key="14">
    <source>
        <dbReference type="EMBL" id="KAH3687400.1"/>
    </source>
</evidence>
<evidence type="ECO:0000256" key="4">
    <source>
        <dbReference type="ARBA" id="ARBA00012105"/>
    </source>
</evidence>
<evidence type="ECO:0000256" key="10">
    <source>
        <dbReference type="ARBA" id="ARBA00022840"/>
    </source>
</evidence>
<dbReference type="GO" id="GO:0009231">
    <property type="term" value="P:riboflavin biosynthetic process"/>
    <property type="evidence" value="ECO:0007669"/>
    <property type="project" value="InterPro"/>
</dbReference>
<dbReference type="Pfam" id="PF01687">
    <property type="entry name" value="Flavokinase"/>
    <property type="match status" value="1"/>
</dbReference>
<proteinExistence type="inferred from homology"/>
<keyword evidence="6" id="KW-0285">Flavoprotein</keyword>
<dbReference type="EC" id="2.7.1.26" evidence="4"/>
<organism evidence="14 15">
    <name type="scientific">Wickerhamomyces pijperi</name>
    <name type="common">Yeast</name>
    <name type="synonym">Pichia pijperi</name>
    <dbReference type="NCBI Taxonomy" id="599730"/>
    <lineage>
        <taxon>Eukaryota</taxon>
        <taxon>Fungi</taxon>
        <taxon>Dikarya</taxon>
        <taxon>Ascomycota</taxon>
        <taxon>Saccharomycotina</taxon>
        <taxon>Saccharomycetes</taxon>
        <taxon>Phaffomycetales</taxon>
        <taxon>Wickerhamomycetaceae</taxon>
        <taxon>Wickerhamomyces</taxon>
    </lineage>
</organism>
<dbReference type="GO" id="GO:0005524">
    <property type="term" value="F:ATP binding"/>
    <property type="evidence" value="ECO:0007669"/>
    <property type="project" value="UniProtKB-KW"/>
</dbReference>
<evidence type="ECO:0000313" key="15">
    <source>
        <dbReference type="Proteomes" id="UP000774326"/>
    </source>
</evidence>
<accession>A0A9P8QD88</accession>
<comment type="pathway">
    <text evidence="2">Cofactor biosynthesis; FMN biosynthesis; FMN from riboflavin (ATP route): step 1/1.</text>
</comment>
<dbReference type="GO" id="GO:0005739">
    <property type="term" value="C:mitochondrion"/>
    <property type="evidence" value="ECO:0007669"/>
    <property type="project" value="TreeGrafter"/>
</dbReference>
<dbReference type="EMBL" id="JAEUBG010000855">
    <property type="protein sequence ID" value="KAH3687400.1"/>
    <property type="molecule type" value="Genomic_DNA"/>
</dbReference>
<reference evidence="14" key="1">
    <citation type="journal article" date="2021" name="Open Biol.">
        <title>Shared evolutionary footprints suggest mitochondrial oxidative damage underlies multiple complex I losses in fungi.</title>
        <authorList>
            <person name="Schikora-Tamarit M.A."/>
            <person name="Marcet-Houben M."/>
            <person name="Nosek J."/>
            <person name="Gabaldon T."/>
        </authorList>
    </citation>
    <scope>NUCLEOTIDE SEQUENCE</scope>
    <source>
        <strain evidence="14">CBS2887</strain>
    </source>
</reference>
<evidence type="ECO:0000256" key="9">
    <source>
        <dbReference type="ARBA" id="ARBA00022741"/>
    </source>
</evidence>
<keyword evidence="7" id="KW-0288">FMN</keyword>
<reference evidence="14" key="2">
    <citation type="submission" date="2021-01" db="EMBL/GenBank/DDBJ databases">
        <authorList>
            <person name="Schikora-Tamarit M.A."/>
        </authorList>
    </citation>
    <scope>NUCLEOTIDE SEQUENCE</scope>
    <source>
        <strain evidence="14">CBS2887</strain>
    </source>
</reference>
<dbReference type="InterPro" id="IPR015865">
    <property type="entry name" value="Riboflavin_kinase_bac/euk"/>
</dbReference>
<comment type="similarity">
    <text evidence="3">Belongs to the flavokinase family.</text>
</comment>
<evidence type="ECO:0000256" key="11">
    <source>
        <dbReference type="ARBA" id="ARBA00029960"/>
    </source>
</evidence>
<evidence type="ECO:0000256" key="1">
    <source>
        <dbReference type="ARBA" id="ARBA00003572"/>
    </source>
</evidence>
<dbReference type="Gene3D" id="2.40.30.30">
    <property type="entry name" value="Riboflavin kinase-like"/>
    <property type="match status" value="1"/>
</dbReference>
<keyword evidence="9" id="KW-0547">Nucleotide-binding</keyword>
<evidence type="ECO:0000256" key="2">
    <source>
        <dbReference type="ARBA" id="ARBA00005201"/>
    </source>
</evidence>
<sequence>MTRPDVIIPSQPQTPYPTQTEVKIPIIAGFGRGSSELGIPTANVSIDQLKSNILELEPGVYFGWCKVHSNDEHSREETKTRVNGVEVKYSYGLKLTKGKDLEVVLPMVMSIGWNPFYGNKEKAFELHIIHEFEHNFYGALVSFNVLGYIRPELNYTTKEALIKDIQTDIEIGLKTLETPEYAQFKVYHSNLCHSVEPIKVQNPQDVVPKEDNQRINRVKSWVLNTVAEISEQSDSLIPTETNSHKEEDQNQNNVVNQIESPIKPMRELNAEPSEVQERRRQFKQDENTSIILDERSHTDEKHYTGDDPMNQELHTEKANVDSGDYRIPHKVRKGSCGHKRGVRRCGEHTVLV</sequence>
<keyword evidence="10" id="KW-0067">ATP-binding</keyword>
<keyword evidence="8" id="KW-0808">Transferase</keyword>
<dbReference type="GO" id="GO:0009398">
    <property type="term" value="P:FMN biosynthetic process"/>
    <property type="evidence" value="ECO:0007669"/>
    <property type="project" value="TreeGrafter"/>
</dbReference>
<name>A0A9P8QD88_WICPI</name>
<feature type="compositionally biased region" description="Basic and acidic residues" evidence="12">
    <location>
        <begin position="279"/>
        <end position="305"/>
    </location>
</feature>
<dbReference type="InterPro" id="IPR023468">
    <property type="entry name" value="Riboflavin_kinase"/>
</dbReference>
<dbReference type="PANTHER" id="PTHR22749:SF6">
    <property type="entry name" value="RIBOFLAVIN KINASE"/>
    <property type="match status" value="1"/>
</dbReference>
<comment type="function">
    <text evidence="1">Catalyzes the phosphorylation of riboflavin (vitamin B2) to form flavin mononucleotide (FMN) coenzyme.</text>
</comment>
<gene>
    <name evidence="14" type="ORF">WICPIJ_001613</name>
</gene>
<protein>
    <recommendedName>
        <fullName evidence="5">Riboflavin kinase</fullName>
        <ecNumber evidence="4">2.7.1.26</ecNumber>
    </recommendedName>
    <alternativeName>
        <fullName evidence="11">Flavin mononucleotide kinase 1</fullName>
    </alternativeName>
</protein>
<evidence type="ECO:0000256" key="6">
    <source>
        <dbReference type="ARBA" id="ARBA00022630"/>
    </source>
</evidence>
<evidence type="ECO:0000256" key="7">
    <source>
        <dbReference type="ARBA" id="ARBA00022643"/>
    </source>
</evidence>
<comment type="caution">
    <text evidence="14">The sequence shown here is derived from an EMBL/GenBank/DDBJ whole genome shotgun (WGS) entry which is preliminary data.</text>
</comment>
<dbReference type="SUPFAM" id="SSF82114">
    <property type="entry name" value="Riboflavin kinase-like"/>
    <property type="match status" value="1"/>
</dbReference>
<feature type="domain" description="Riboflavin kinase" evidence="13">
    <location>
        <begin position="24"/>
        <end position="177"/>
    </location>
</feature>
<keyword evidence="15" id="KW-1185">Reference proteome</keyword>
<feature type="region of interest" description="Disordered" evidence="12">
    <location>
        <begin position="279"/>
        <end position="310"/>
    </location>
</feature>
<dbReference type="PANTHER" id="PTHR22749">
    <property type="entry name" value="RIBOFLAVIN KINASE/FMN ADENYLYLTRANSFERASE"/>
    <property type="match status" value="1"/>
</dbReference>
<evidence type="ECO:0000256" key="12">
    <source>
        <dbReference type="SAM" id="MobiDB-lite"/>
    </source>
</evidence>
<dbReference type="OrthoDB" id="276388at2759"/>
<evidence type="ECO:0000256" key="8">
    <source>
        <dbReference type="ARBA" id="ARBA00022679"/>
    </source>
</evidence>
<dbReference type="SMART" id="SM00904">
    <property type="entry name" value="Flavokinase"/>
    <property type="match status" value="1"/>
</dbReference>
<evidence type="ECO:0000256" key="5">
    <source>
        <dbReference type="ARBA" id="ARBA00017394"/>
    </source>
</evidence>
<dbReference type="Proteomes" id="UP000774326">
    <property type="component" value="Unassembled WGS sequence"/>
</dbReference>
<dbReference type="AlphaFoldDB" id="A0A9P8QD88"/>
<dbReference type="InterPro" id="IPR023465">
    <property type="entry name" value="Riboflavin_kinase_dom_sf"/>
</dbReference>